<dbReference type="Proteomes" id="UP000202687">
    <property type="component" value="Genome"/>
</dbReference>
<feature type="compositionally biased region" description="Low complexity" evidence="1">
    <location>
        <begin position="112"/>
        <end position="126"/>
    </location>
</feature>
<dbReference type="GeneID" id="20098142"/>
<evidence type="ECO:0000313" key="3">
    <source>
        <dbReference type="Proteomes" id="UP000202687"/>
    </source>
</evidence>
<feature type="compositionally biased region" description="Polar residues" evidence="1">
    <location>
        <begin position="182"/>
        <end position="191"/>
    </location>
</feature>
<name>A0A076JXD6_9VIRU</name>
<feature type="compositionally biased region" description="Basic residues" evidence="1">
    <location>
        <begin position="207"/>
        <end position="218"/>
    </location>
</feature>
<reference evidence="2 3" key="1">
    <citation type="submission" date="2014-05" db="EMBL/GenBank/DDBJ databases">
        <title>Study of a new virus infecting Cladosporium cladosporioides.</title>
        <authorList>
            <person name="Yu Z."/>
            <person name="Jin L."/>
            <person name="Chen H."/>
            <person name="Jiang X."/>
            <person name="Yu J."/>
            <person name="Xu W."/>
            <person name="Chen J."/>
        </authorList>
    </citation>
    <scope>NUCLEOTIDE SEQUENCE [LARGE SCALE GENOMIC DNA]</scope>
    <source>
        <strain evidence="2 3">DF15</strain>
    </source>
</reference>
<evidence type="ECO:0000256" key="1">
    <source>
        <dbReference type="SAM" id="MobiDB-lite"/>
    </source>
</evidence>
<accession>A0A076JXD6</accession>
<sequence length="239" mass="26085">MSFERSAVNSWARSVPVFANPDSPTSPAAGRREESPAARHGATPPRGRPAAVNPRSSGQPPPVINKHVTHQGSSRVGGVTVYPGSSVSQDPERRRQRYHHSPPEHGRRDSSPHGSGPPGSRAGSSATHEISRGSSLHRRADFGQRAVEAGRPVGYSSRRRDTVFSDAARMVTVPEGGFVEYESQTVQHTDGTSVTTERVSVSSQGSRRSHRSNPRKVKEKRDGNEKRKKRMTIGEWMQT</sequence>
<feature type="compositionally biased region" description="Basic and acidic residues" evidence="1">
    <location>
        <begin position="101"/>
        <end position="111"/>
    </location>
</feature>
<feature type="compositionally biased region" description="Low complexity" evidence="1">
    <location>
        <begin position="192"/>
        <end position="206"/>
    </location>
</feature>
<dbReference type="KEGG" id="vg:20098142"/>
<evidence type="ECO:0000313" key="2">
    <source>
        <dbReference type="EMBL" id="AII80571.1"/>
    </source>
</evidence>
<feature type="region of interest" description="Disordered" evidence="1">
    <location>
        <begin position="1"/>
        <end position="161"/>
    </location>
</feature>
<organism evidence="2 3">
    <name type="scientific">Cladosporium cladosporioides virus 1</name>
    <dbReference type="NCBI Taxonomy" id="1529605"/>
    <lineage>
        <taxon>Viruses</taxon>
        <taxon>Riboviria</taxon>
        <taxon>Riboviria incertae sedis</taxon>
        <taxon>Polymycoviridae</taxon>
        <taxon>Polymycovirus</taxon>
        <taxon>Polymycovirus cladosporii</taxon>
        <taxon>Cladosporium cladosporioides polymycovirus 1</taxon>
    </lineage>
</organism>
<feature type="region of interest" description="Disordered" evidence="1">
    <location>
        <begin position="182"/>
        <end position="239"/>
    </location>
</feature>
<dbReference type="EMBL" id="KJ787690">
    <property type="protein sequence ID" value="AII80571.1"/>
    <property type="molecule type" value="Genomic_RNA"/>
</dbReference>
<keyword evidence="3" id="KW-1185">Reference proteome</keyword>
<protein>
    <submittedName>
        <fullName evidence="2">Uncharacterized protein</fullName>
    </submittedName>
</protein>
<proteinExistence type="predicted"/>
<dbReference type="RefSeq" id="YP_009052474.1">
    <property type="nucleotide sequence ID" value="NC_024708.1"/>
</dbReference>